<reference evidence="7 8" key="1">
    <citation type="journal article" date="2010" name="J. Bacteriol.">
        <title>Complete genome sequence of Enterobacter cloacae subsp. cloacae type strain ATCC 13047.</title>
        <authorList>
            <person name="Ren Y."/>
            <person name="Ren Y."/>
            <person name="Zhou Z."/>
            <person name="Guo X."/>
            <person name="Li Y."/>
            <person name="Feng L."/>
            <person name="Wang L."/>
        </authorList>
    </citation>
    <scope>NUCLEOTIDE SEQUENCE [LARGE SCALE GENOMIC DNA]</scope>
    <source>
        <strain evidence="8">ATCC 13047 / DSM 30054 / NBRC 13535 / NCTC 10005 / WDCM 00083 / NCDC 279-56</strain>
    </source>
</reference>
<dbReference type="PRINTS" id="PR01021">
    <property type="entry name" value="OMPADOMAIN"/>
</dbReference>
<feature type="signal peptide" evidence="5">
    <location>
        <begin position="1"/>
        <end position="31"/>
    </location>
</feature>
<evidence type="ECO:0000256" key="5">
    <source>
        <dbReference type="SAM" id="SignalP"/>
    </source>
</evidence>
<dbReference type="EMBL" id="CP001918">
    <property type="protein sequence ID" value="ADF60581.1"/>
    <property type="molecule type" value="Genomic_DNA"/>
</dbReference>
<dbReference type="InterPro" id="IPR006664">
    <property type="entry name" value="OMP_bac"/>
</dbReference>
<dbReference type="STRING" id="716541.ECL_01018"/>
<dbReference type="PANTHER" id="PTHR30329">
    <property type="entry name" value="STATOR ELEMENT OF FLAGELLAR MOTOR COMPLEX"/>
    <property type="match status" value="1"/>
</dbReference>
<dbReference type="Proteomes" id="UP000002363">
    <property type="component" value="Chromosome"/>
</dbReference>
<keyword evidence="5" id="KW-0732">Signal</keyword>
<dbReference type="PANTHER" id="PTHR30329:SF21">
    <property type="entry name" value="LIPOPROTEIN YIAD-RELATED"/>
    <property type="match status" value="1"/>
</dbReference>
<evidence type="ECO:0000256" key="3">
    <source>
        <dbReference type="ARBA" id="ARBA00023237"/>
    </source>
</evidence>
<dbReference type="Pfam" id="PF00691">
    <property type="entry name" value="OmpA"/>
    <property type="match status" value="1"/>
</dbReference>
<organism evidence="7 8">
    <name type="scientific">Enterobacter cloacae subsp. cloacae (strain ATCC 13047 / DSM 30054 / NBRC 13535 / NCTC 10005 / WDCM 00083 / NCDC 279-56)</name>
    <dbReference type="NCBI Taxonomy" id="716541"/>
    <lineage>
        <taxon>Bacteria</taxon>
        <taxon>Pseudomonadati</taxon>
        <taxon>Pseudomonadota</taxon>
        <taxon>Gammaproteobacteria</taxon>
        <taxon>Enterobacterales</taxon>
        <taxon>Enterobacteriaceae</taxon>
        <taxon>Enterobacter</taxon>
        <taxon>Enterobacter cloacae complex</taxon>
    </lineage>
</organism>
<feature type="chain" id="PRO_5002606372" evidence="5">
    <location>
        <begin position="32"/>
        <end position="313"/>
    </location>
</feature>
<dbReference type="KEGG" id="enc:ECL_01018"/>
<dbReference type="SUPFAM" id="SSF103088">
    <property type="entry name" value="OmpA-like"/>
    <property type="match status" value="1"/>
</dbReference>
<evidence type="ECO:0000256" key="1">
    <source>
        <dbReference type="ARBA" id="ARBA00004442"/>
    </source>
</evidence>
<keyword evidence="8" id="KW-1185">Reference proteome</keyword>
<comment type="subcellular location">
    <subcellularLocation>
        <location evidence="1">Cell outer membrane</location>
    </subcellularLocation>
</comment>
<name>A0A0H3CH31_ENTCC</name>
<keyword evidence="3" id="KW-0998">Cell outer membrane</keyword>
<dbReference type="PROSITE" id="PS51123">
    <property type="entry name" value="OMPA_2"/>
    <property type="match status" value="1"/>
</dbReference>
<dbReference type="InterPro" id="IPR036737">
    <property type="entry name" value="OmpA-like_sf"/>
</dbReference>
<dbReference type="Gene3D" id="3.30.1330.60">
    <property type="entry name" value="OmpA-like domain"/>
    <property type="match status" value="1"/>
</dbReference>
<keyword evidence="2 4" id="KW-0472">Membrane</keyword>
<dbReference type="AlphaFoldDB" id="A0A0H3CH31"/>
<evidence type="ECO:0000256" key="2">
    <source>
        <dbReference type="ARBA" id="ARBA00023136"/>
    </source>
</evidence>
<evidence type="ECO:0000259" key="6">
    <source>
        <dbReference type="PROSITE" id="PS51123"/>
    </source>
</evidence>
<gene>
    <name evidence="7" type="primary">ompA</name>
    <name evidence="7" type="ordered locus">ECL_01018</name>
</gene>
<feature type="domain" description="OmpA-like" evidence="6">
    <location>
        <begin position="186"/>
        <end position="313"/>
    </location>
</feature>
<dbReference type="CDD" id="cd07185">
    <property type="entry name" value="OmpA_C-like"/>
    <property type="match status" value="1"/>
</dbReference>
<dbReference type="eggNOG" id="COG2885">
    <property type="taxonomic scope" value="Bacteria"/>
</dbReference>
<dbReference type="EnsemblBacteria" id="ADF60581">
    <property type="protein sequence ID" value="ADF60581"/>
    <property type="gene ID" value="ECL_01018"/>
</dbReference>
<evidence type="ECO:0000313" key="7">
    <source>
        <dbReference type="EMBL" id="ADF60581.1"/>
    </source>
</evidence>
<dbReference type="HOGENOM" id="CLU_074304_0_0_6"/>
<dbReference type="GO" id="GO:0009279">
    <property type="term" value="C:cell outer membrane"/>
    <property type="evidence" value="ECO:0007669"/>
    <property type="project" value="UniProtKB-SubCell"/>
</dbReference>
<proteinExistence type="predicted"/>
<accession>A0A0H3CH31</accession>
<sequence>MKVTLNKFKKINLACAITAALSILISSTAYSAERVKHVIDIPEDVKTTSGKTAPQPYRPVADVTPELAQIVVYYPEGSVPATIYVDRELQSVLLPGQFTVLCAAPGAHAVESWFNDHPAYQGKQNPLQQLNAESAQTYFIQVNPGTSGNTAALEERSRAEALLSKMHKQTKIINRASQVKTCDYINNSGVVLIQEQVLFRFAASNAAGIFAESRNKLDEVVKFTKKANNVSEIQIVGYTDAIGSREANQRLSEARADTVRSLLIEKGIKPELINNTTGKGIAQSAEGCGTSASQQAAGCNVNSRRVEILVKSH</sequence>
<protein>
    <submittedName>
        <fullName evidence="7">Putative outer membrane lipoprotein</fullName>
    </submittedName>
</protein>
<evidence type="ECO:0000256" key="4">
    <source>
        <dbReference type="PROSITE-ProRule" id="PRU00473"/>
    </source>
</evidence>
<dbReference type="InterPro" id="IPR050330">
    <property type="entry name" value="Bact_OuterMem_StrucFunc"/>
</dbReference>
<dbReference type="OrthoDB" id="6896077at2"/>
<evidence type="ECO:0000313" key="8">
    <source>
        <dbReference type="Proteomes" id="UP000002363"/>
    </source>
</evidence>
<keyword evidence="7" id="KW-0449">Lipoprotein</keyword>
<dbReference type="InterPro" id="IPR006665">
    <property type="entry name" value="OmpA-like"/>
</dbReference>
<dbReference type="PATRIC" id="fig|716541.4.peg.1275"/>